<sequence>MKGWLKKKKYKYQLEEVFKKAKLYDEHMTRGGKVPIYPTIHDVYEGKESVRYTFTLPNGVDPAQIHKKWFCFQQILGENLMMEGTIKKFVLHVFHSNASLQPYDYSYKQWQPLLKPYRLPVVVGRDQFGNTIVYDMVDSNTPHLLIAGETGSGKSSMVRVILATLIQHMSPEHLHLYLGDLKNSEFHFLRRVKHVKYVCMEEHEMTSMLSKLWKEVLHRRKLMEEYELGHIDEYNQITKDKPLPYIFIAIDEVAMLQDEKECVTIIEKISAVGRSLGIFLMLSMQRPDAKILDGKLKLNLTVRMGFKCADLINSNIVGTPGSENLSQSGQMILKLDGLKKVQAPFLALDQAKEIIEPYRLSKEQSVKKEESEYREDKIFGVLDDANE</sequence>
<proteinExistence type="predicted"/>
<dbReference type="Gene3D" id="3.40.50.300">
    <property type="entry name" value="P-loop containing nucleotide triphosphate hydrolases"/>
    <property type="match status" value="1"/>
</dbReference>
<evidence type="ECO:0000256" key="4">
    <source>
        <dbReference type="PROSITE-ProRule" id="PRU00289"/>
    </source>
</evidence>
<dbReference type="SUPFAM" id="SSF52540">
    <property type="entry name" value="P-loop containing nucleoside triphosphate hydrolases"/>
    <property type="match status" value="1"/>
</dbReference>
<evidence type="ECO:0000313" key="5">
    <source>
        <dbReference type="EMBL" id="AND28779.1"/>
    </source>
</evidence>
<dbReference type="PANTHER" id="PTHR22683:SF41">
    <property type="entry name" value="DNA TRANSLOCASE FTSK"/>
    <property type="match status" value="1"/>
</dbReference>
<dbReference type="PROSITE" id="PS50901">
    <property type="entry name" value="FTSK"/>
    <property type="match status" value="1"/>
</dbReference>
<dbReference type="GO" id="GO:0005524">
    <property type="term" value="F:ATP binding"/>
    <property type="evidence" value="ECO:0007669"/>
    <property type="project" value="UniProtKB-UniRule"/>
</dbReference>
<evidence type="ECO:0000256" key="1">
    <source>
        <dbReference type="ARBA" id="ARBA00004141"/>
    </source>
</evidence>
<keyword evidence="2 4" id="KW-0547">Nucleotide-binding</keyword>
<name>A0A160LKJ2_BACTI</name>
<evidence type="ECO:0000256" key="2">
    <source>
        <dbReference type="ARBA" id="ARBA00022741"/>
    </source>
</evidence>
<dbReference type="InterPro" id="IPR002543">
    <property type="entry name" value="FtsK_dom"/>
</dbReference>
<dbReference type="PANTHER" id="PTHR22683">
    <property type="entry name" value="SPORULATION PROTEIN RELATED"/>
    <property type="match status" value="1"/>
</dbReference>
<keyword evidence="5" id="KW-0131">Cell cycle</keyword>
<dbReference type="AlphaFoldDB" id="A0A160LKJ2"/>
<comment type="subcellular location">
    <subcellularLocation>
        <location evidence="1">Membrane</location>
        <topology evidence="1">Multi-pass membrane protein</topology>
    </subcellularLocation>
</comment>
<keyword evidence="3 4" id="KW-0067">ATP-binding</keyword>
<dbReference type="EMBL" id="CP013280">
    <property type="protein sequence ID" value="AND28779.1"/>
    <property type="molecule type" value="Genomic_DNA"/>
</dbReference>
<dbReference type="PROSITE" id="PS00675">
    <property type="entry name" value="SIGMA54_INTERACT_1"/>
    <property type="match status" value="1"/>
</dbReference>
<geneLocation type="plasmid" evidence="5">
    <name>pAM65-52-5-100K</name>
</geneLocation>
<reference evidence="5" key="1">
    <citation type="journal article" date="2017" name="Res. Microbiol.">
        <title>Comparative genomics of extrachromosomal elements in Bacillus thuringiensis subsp. israelensis.</title>
        <authorList>
            <person name="Bolotin A."/>
            <person name="Gillis A."/>
            <person name="Sanchis V."/>
            <person name="Nielsen-LeRoux C."/>
            <person name="Mahillon J."/>
            <person name="Lereclus D."/>
            <person name="Sorokin A."/>
        </authorList>
    </citation>
    <scope>NUCLEOTIDE SEQUENCE</scope>
    <source>
        <strain evidence="5">AM65-52</strain>
        <plasmid evidence="5">pAM65-52-5-100K</plasmid>
    </source>
</reference>
<dbReference type="RefSeq" id="WP_000679431.1">
    <property type="nucleotide sequence ID" value="NZ_CP013280.1"/>
</dbReference>
<keyword evidence="5" id="KW-0132">Cell division</keyword>
<dbReference type="InterPro" id="IPR027417">
    <property type="entry name" value="P-loop_NTPase"/>
</dbReference>
<dbReference type="InterPro" id="IPR025662">
    <property type="entry name" value="Sigma_54_int_dom_ATP-bd_1"/>
</dbReference>
<dbReference type="GO" id="GO:0051301">
    <property type="term" value="P:cell division"/>
    <property type="evidence" value="ECO:0007669"/>
    <property type="project" value="UniProtKB-KW"/>
</dbReference>
<dbReference type="GO" id="GO:0016020">
    <property type="term" value="C:membrane"/>
    <property type="evidence" value="ECO:0007669"/>
    <property type="project" value="UniProtKB-SubCell"/>
</dbReference>
<feature type="binding site" evidence="4">
    <location>
        <begin position="148"/>
        <end position="155"/>
    </location>
    <ligand>
        <name>ATP</name>
        <dbReference type="ChEBI" id="CHEBI:30616"/>
    </ligand>
</feature>
<dbReference type="GO" id="GO:0003677">
    <property type="term" value="F:DNA binding"/>
    <property type="evidence" value="ECO:0007669"/>
    <property type="project" value="InterPro"/>
</dbReference>
<keyword evidence="5" id="KW-0614">Plasmid</keyword>
<evidence type="ECO:0000256" key="3">
    <source>
        <dbReference type="ARBA" id="ARBA00022840"/>
    </source>
</evidence>
<dbReference type="Pfam" id="PF01580">
    <property type="entry name" value="FtsK_SpoIIIE"/>
    <property type="match status" value="1"/>
</dbReference>
<dbReference type="InterPro" id="IPR050206">
    <property type="entry name" value="FtsK/SpoIIIE/SftA"/>
</dbReference>
<gene>
    <name evidence="5" type="ORF">ATN07_34310</name>
</gene>
<organism evidence="5">
    <name type="scientific">Bacillus thuringiensis subsp. israelensis</name>
    <dbReference type="NCBI Taxonomy" id="1430"/>
    <lineage>
        <taxon>Bacteria</taxon>
        <taxon>Bacillati</taxon>
        <taxon>Bacillota</taxon>
        <taxon>Bacilli</taxon>
        <taxon>Bacillales</taxon>
        <taxon>Bacillaceae</taxon>
        <taxon>Bacillus</taxon>
        <taxon>Bacillus cereus group</taxon>
    </lineage>
</organism>
<accession>A0A160LKJ2</accession>
<protein>
    <submittedName>
        <fullName evidence="5">Cell division protein FtsK</fullName>
    </submittedName>
</protein>